<protein>
    <recommendedName>
        <fullName evidence="4">Phage protein</fullName>
    </recommendedName>
</protein>
<proteinExistence type="predicted"/>
<evidence type="ECO:0000256" key="1">
    <source>
        <dbReference type="SAM" id="MobiDB-lite"/>
    </source>
</evidence>
<evidence type="ECO:0000313" key="3">
    <source>
        <dbReference type="Proteomes" id="UP000827845"/>
    </source>
</evidence>
<accession>A0AAE8Y0T6</accession>
<gene>
    <name evidence="2" type="ORF">HATV-3_gp41</name>
</gene>
<reference evidence="2" key="1">
    <citation type="submission" date="2021-05" db="EMBL/GenBank/DDBJ databases">
        <title>Diversity, taxonomy and evolution of archaeal viruses of the class Caudoviricetes.</title>
        <authorList>
            <person name="Liu Y."/>
            <person name="Demina T.A."/>
            <person name="Roux S."/>
            <person name="Aiewsakun P."/>
            <person name="Kazlauskas D."/>
            <person name="Simmonds P."/>
            <person name="Prangishvili D."/>
            <person name="Oksanen H.M."/>
            <person name="Krupovic M."/>
        </authorList>
    </citation>
    <scope>NUCLEOTIDE SEQUENCE</scope>
    <source>
        <strain evidence="2">HATV-3/30</strain>
    </source>
</reference>
<organism evidence="2 3">
    <name type="scientific">Haloarcula tailed virus 3</name>
    <dbReference type="NCBI Taxonomy" id="2877990"/>
    <lineage>
        <taxon>Viruses</taxon>
        <taxon>Duplodnaviria</taxon>
        <taxon>Heunggongvirae</taxon>
        <taxon>Uroviricota</taxon>
        <taxon>Caudoviricetes</taxon>
        <taxon>Kirjokansivirales</taxon>
        <taxon>Pyrstoviridae</taxon>
        <taxon>Hatrivirus</taxon>
        <taxon>Hatrivirus caudatum</taxon>
        <taxon>Hatrivirus HATV3</taxon>
    </lineage>
</organism>
<evidence type="ECO:0008006" key="4">
    <source>
        <dbReference type="Google" id="ProtNLM"/>
    </source>
</evidence>
<feature type="region of interest" description="Disordered" evidence="1">
    <location>
        <begin position="37"/>
        <end position="79"/>
    </location>
</feature>
<dbReference type="EMBL" id="MZ334527">
    <property type="protein sequence ID" value="UBF23391.1"/>
    <property type="molecule type" value="Genomic_DNA"/>
</dbReference>
<keyword evidence="3" id="KW-1185">Reference proteome</keyword>
<name>A0AAE8Y0T6_9CAUD</name>
<dbReference type="Proteomes" id="UP000827845">
    <property type="component" value="Segment"/>
</dbReference>
<feature type="compositionally biased region" description="Basic and acidic residues" evidence="1">
    <location>
        <begin position="65"/>
        <end position="78"/>
    </location>
</feature>
<sequence>MNDWIVRDVDTGDEWHKDSRQECEQAVDEFGSVRDLEIISPDSEASNGAERTADANTTEVVETPTAKEPDVRNPEKLSENPIQFLEKVNTDFVNTIKGKPAISKQGFRFIQREFEITTESEVVQWSEDPLGCVVWAKAELDDGYSAEAHGEGYQFESDVSDNEFVRYADTRAKNRAISDLTSAGALAVSELTGE</sequence>
<evidence type="ECO:0000313" key="2">
    <source>
        <dbReference type="EMBL" id="UBF23391.1"/>
    </source>
</evidence>